<dbReference type="PANTHER" id="PTHR24086">
    <property type="entry name" value="NUCLEAR RECEPTOR SUBFAMILY 5 GROUP A"/>
    <property type="match status" value="1"/>
</dbReference>
<evidence type="ECO:0000256" key="9">
    <source>
        <dbReference type="ARBA" id="ARBA00023170"/>
    </source>
</evidence>
<sequence>MQPAEHSGQPVACQPPENYIARWPSQSDRSDPRGLQRGPAGWEGSSAPINTRSLRQPAERQGSGKICGGPAGGASSEYKTCLAKGQVESSRQRSPRSQQQIPTQPYGGGGRCMAGWGLKCGARGAKASATILRLSAPATAISCTGQGCPIQGLRSGYRVCSQGWASRVTVTHLLSARSAAYLLILPLIAPLPPPHPLVPSFWAQGCLLLWASEGQGPSLALHALPPASTWVPRVGQRDFLAASATPGQAPPTRVSGGSQGPQSPAAGSLCSISGKPLFSLSVKWAECQQGRGEVSCAALGNMPGASDRRLGIGNRPLVNAVFLLQVPGHFRPPAHALGLTTGQVADQMALLQNCWSELLVFDHIYRQVQHGKEGSVLLVTGQEARKPGSVVPWFLLRLVRRQPEACPSLSPSSRHVEKLPELLVLLGLVELTTVAAQAGSLLHSLVLRAQELVLQLLALQLDRQEFVCLKFLILFSLGECGFHDREVETARGGQGGG</sequence>
<keyword evidence="3" id="KW-1017">Isopeptide bond</keyword>
<keyword evidence="10" id="KW-0539">Nucleus</keyword>
<evidence type="ECO:0000256" key="11">
    <source>
        <dbReference type="SAM" id="MobiDB-lite"/>
    </source>
</evidence>
<dbReference type="InterPro" id="IPR016355">
    <property type="entry name" value="NR5-like"/>
</dbReference>
<keyword evidence="5" id="KW-0805">Transcription regulation</keyword>
<feature type="domain" description="NR LBD" evidence="12">
    <location>
        <begin position="286"/>
        <end position="497"/>
    </location>
</feature>
<keyword evidence="9" id="KW-0675">Receptor</keyword>
<feature type="compositionally biased region" description="Low complexity" evidence="11">
    <location>
        <begin position="95"/>
        <end position="105"/>
    </location>
</feature>
<comment type="similarity">
    <text evidence="2">Belongs to the nuclear hormone receptor family. NR5 subfamily.</text>
</comment>
<dbReference type="Gene3D" id="1.10.565.10">
    <property type="entry name" value="Retinoid X Receptor"/>
    <property type="match status" value="1"/>
</dbReference>
<feature type="region of interest" description="Disordered" evidence="11">
    <location>
        <begin position="1"/>
        <end position="71"/>
    </location>
</feature>
<dbReference type="InterPro" id="IPR000536">
    <property type="entry name" value="Nucl_hrmn_rcpt_lig-bd"/>
</dbReference>
<evidence type="ECO:0000256" key="10">
    <source>
        <dbReference type="ARBA" id="ARBA00023242"/>
    </source>
</evidence>
<evidence type="ECO:0000256" key="1">
    <source>
        <dbReference type="ARBA" id="ARBA00004123"/>
    </source>
</evidence>
<evidence type="ECO:0000256" key="5">
    <source>
        <dbReference type="ARBA" id="ARBA00023015"/>
    </source>
</evidence>
<evidence type="ECO:0000313" key="13">
    <source>
        <dbReference type="EMBL" id="KAK2120304.1"/>
    </source>
</evidence>
<dbReference type="InterPro" id="IPR035500">
    <property type="entry name" value="NHR-like_dom_sf"/>
</dbReference>
<dbReference type="Proteomes" id="UP001266305">
    <property type="component" value="Unassembled WGS sequence"/>
</dbReference>
<gene>
    <name evidence="13" type="ORF">P7K49_001690</name>
</gene>
<dbReference type="InterPro" id="IPR001723">
    <property type="entry name" value="Nuclear_hrmn_rcpt"/>
</dbReference>
<keyword evidence="6" id="KW-0446">Lipid-binding</keyword>
<keyword evidence="14" id="KW-1185">Reference proteome</keyword>
<comment type="subcellular location">
    <subcellularLocation>
        <location evidence="1">Nucleus</location>
    </subcellularLocation>
</comment>
<keyword evidence="4" id="KW-0597">Phosphoprotein</keyword>
<protein>
    <recommendedName>
        <fullName evidence="12">NR LBD domain-containing protein</fullName>
    </recommendedName>
</protein>
<evidence type="ECO:0000313" key="14">
    <source>
        <dbReference type="Proteomes" id="UP001266305"/>
    </source>
</evidence>
<proteinExistence type="inferred from homology"/>
<evidence type="ECO:0000256" key="7">
    <source>
        <dbReference type="ARBA" id="ARBA00023159"/>
    </source>
</evidence>
<dbReference type="PANTHER" id="PTHR24086:SF24">
    <property type="entry name" value="STEROIDOGENIC FACTOR 1"/>
    <property type="match status" value="1"/>
</dbReference>
<keyword evidence="7" id="KW-0010">Activator</keyword>
<keyword evidence="8" id="KW-0804">Transcription</keyword>
<organism evidence="13 14">
    <name type="scientific">Saguinus oedipus</name>
    <name type="common">Cotton-top tamarin</name>
    <name type="synonym">Oedipomidas oedipus</name>
    <dbReference type="NCBI Taxonomy" id="9490"/>
    <lineage>
        <taxon>Eukaryota</taxon>
        <taxon>Metazoa</taxon>
        <taxon>Chordata</taxon>
        <taxon>Craniata</taxon>
        <taxon>Vertebrata</taxon>
        <taxon>Euteleostomi</taxon>
        <taxon>Mammalia</taxon>
        <taxon>Eutheria</taxon>
        <taxon>Euarchontoglires</taxon>
        <taxon>Primates</taxon>
        <taxon>Haplorrhini</taxon>
        <taxon>Platyrrhini</taxon>
        <taxon>Cebidae</taxon>
        <taxon>Callitrichinae</taxon>
        <taxon>Saguinus</taxon>
    </lineage>
</organism>
<comment type="caution">
    <text evidence="13">The sequence shown here is derived from an EMBL/GenBank/DDBJ whole genome shotgun (WGS) entry which is preliminary data.</text>
</comment>
<reference evidence="13 14" key="1">
    <citation type="submission" date="2023-05" db="EMBL/GenBank/DDBJ databases">
        <title>B98-5 Cell Line De Novo Hybrid Assembly: An Optical Mapping Approach.</title>
        <authorList>
            <person name="Kananen K."/>
            <person name="Auerbach J.A."/>
            <person name="Kautto E."/>
            <person name="Blachly J.S."/>
        </authorList>
    </citation>
    <scope>NUCLEOTIDE SEQUENCE [LARGE SCALE GENOMIC DNA]</scope>
    <source>
        <strain evidence="13">B95-8</strain>
        <tissue evidence="13">Cell line</tissue>
    </source>
</reference>
<evidence type="ECO:0000256" key="2">
    <source>
        <dbReference type="ARBA" id="ARBA00007536"/>
    </source>
</evidence>
<evidence type="ECO:0000256" key="3">
    <source>
        <dbReference type="ARBA" id="ARBA00022499"/>
    </source>
</evidence>
<name>A0ABQ9WF78_SAGOE</name>
<dbReference type="PRINTS" id="PR00398">
    <property type="entry name" value="STRDHORMONER"/>
</dbReference>
<feature type="region of interest" description="Disordered" evidence="11">
    <location>
        <begin position="243"/>
        <end position="267"/>
    </location>
</feature>
<dbReference type="SUPFAM" id="SSF48508">
    <property type="entry name" value="Nuclear receptor ligand-binding domain"/>
    <property type="match status" value="1"/>
</dbReference>
<accession>A0ABQ9WF78</accession>
<dbReference type="EMBL" id="JASSZA010000001">
    <property type="protein sequence ID" value="KAK2120304.1"/>
    <property type="molecule type" value="Genomic_DNA"/>
</dbReference>
<evidence type="ECO:0000256" key="8">
    <source>
        <dbReference type="ARBA" id="ARBA00023163"/>
    </source>
</evidence>
<evidence type="ECO:0000256" key="4">
    <source>
        <dbReference type="ARBA" id="ARBA00022553"/>
    </source>
</evidence>
<dbReference type="PROSITE" id="PS51843">
    <property type="entry name" value="NR_LBD"/>
    <property type="match status" value="1"/>
</dbReference>
<feature type="region of interest" description="Disordered" evidence="11">
    <location>
        <begin position="83"/>
        <end position="106"/>
    </location>
</feature>
<evidence type="ECO:0000259" key="12">
    <source>
        <dbReference type="PROSITE" id="PS51843"/>
    </source>
</evidence>
<evidence type="ECO:0000256" key="6">
    <source>
        <dbReference type="ARBA" id="ARBA00023121"/>
    </source>
</evidence>